<feature type="domain" description="M23ase beta-sheet core" evidence="5">
    <location>
        <begin position="276"/>
        <end position="370"/>
    </location>
</feature>
<feature type="signal peptide" evidence="4">
    <location>
        <begin position="1"/>
        <end position="27"/>
    </location>
</feature>
<evidence type="ECO:0000256" key="2">
    <source>
        <dbReference type="SAM" id="Coils"/>
    </source>
</evidence>
<dbReference type="InterPro" id="IPR050570">
    <property type="entry name" value="Cell_wall_metabolism_enzyme"/>
</dbReference>
<evidence type="ECO:0000256" key="4">
    <source>
        <dbReference type="SAM" id="SignalP"/>
    </source>
</evidence>
<dbReference type="InterPro" id="IPR057309">
    <property type="entry name" value="PcsB_CC"/>
</dbReference>
<dbReference type="InterPro" id="IPR011055">
    <property type="entry name" value="Dup_hybrid_motif"/>
</dbReference>
<protein>
    <submittedName>
        <fullName evidence="7">Peptidoglycan DD-metalloendopeptidase family protein</fullName>
    </submittedName>
</protein>
<feature type="domain" description="Peptidoglycan hydrolase PcsB coiled-coil" evidence="6">
    <location>
        <begin position="95"/>
        <end position="159"/>
    </location>
</feature>
<proteinExistence type="predicted"/>
<feature type="region of interest" description="Disordered" evidence="3">
    <location>
        <begin position="218"/>
        <end position="244"/>
    </location>
</feature>
<evidence type="ECO:0000256" key="3">
    <source>
        <dbReference type="SAM" id="MobiDB-lite"/>
    </source>
</evidence>
<dbReference type="GO" id="GO:0004222">
    <property type="term" value="F:metalloendopeptidase activity"/>
    <property type="evidence" value="ECO:0007669"/>
    <property type="project" value="TreeGrafter"/>
</dbReference>
<evidence type="ECO:0000259" key="5">
    <source>
        <dbReference type="Pfam" id="PF01551"/>
    </source>
</evidence>
<dbReference type="Pfam" id="PF01551">
    <property type="entry name" value="Peptidase_M23"/>
    <property type="match status" value="1"/>
</dbReference>
<reference evidence="7" key="2">
    <citation type="submission" date="2021-04" db="EMBL/GenBank/DDBJ databases">
        <authorList>
            <person name="Gilroy R."/>
        </authorList>
    </citation>
    <scope>NUCLEOTIDE SEQUENCE</scope>
    <source>
        <strain evidence="7">ChiSjej2B20-11307</strain>
    </source>
</reference>
<dbReference type="InterPro" id="IPR016047">
    <property type="entry name" value="M23ase_b-sheet_dom"/>
</dbReference>
<evidence type="ECO:0000259" key="6">
    <source>
        <dbReference type="Pfam" id="PF24568"/>
    </source>
</evidence>
<dbReference type="Gene3D" id="2.70.70.10">
    <property type="entry name" value="Glucose Permease (Domain IIA)"/>
    <property type="match status" value="1"/>
</dbReference>
<sequence>MRRRMRKLTVILTAFTLVTAMAYSAGAVTLDEAEKKADELENQKEAVEEEKASLENRLASIIKQADETKQKLEEKEAEVEAVENELVQARNDADDQYESMKLRIKFMYEGGNTQMVEMLMSSESMGDFLNKAEYISQLSEYDRNELIRYQDTVKEVEKKEAQIQAEYEELNDLQNQLIDQQSEIETLMAENEAELADLQSQIDENSVTLKELQEKAAQAERIRQQQQQSSGSGGGTVIREPGESVVSGNGYFTHPCPGYTSQSSYFGEVRPFDPVPHKGHDYAAPAGTPTYAAAAGRVTMAGWSNSAGNWVVINHGNGLVTKYMHHSYLCVSTGDYVEKGQQIGGVGTTGFSTGNHLHFQVELNGVAVNPSNYL</sequence>
<organism evidence="7 8">
    <name type="scientific">Candidatus Mediterraneibacter pullicola</name>
    <dbReference type="NCBI Taxonomy" id="2838682"/>
    <lineage>
        <taxon>Bacteria</taxon>
        <taxon>Bacillati</taxon>
        <taxon>Bacillota</taxon>
        <taxon>Clostridia</taxon>
        <taxon>Lachnospirales</taxon>
        <taxon>Lachnospiraceae</taxon>
        <taxon>Mediterraneibacter</taxon>
    </lineage>
</organism>
<keyword evidence="1 4" id="KW-0732">Signal</keyword>
<dbReference type="Pfam" id="PF24568">
    <property type="entry name" value="CC_PcsB"/>
    <property type="match status" value="1"/>
</dbReference>
<evidence type="ECO:0000256" key="1">
    <source>
        <dbReference type="ARBA" id="ARBA00022729"/>
    </source>
</evidence>
<dbReference type="SUPFAM" id="SSF51261">
    <property type="entry name" value="Duplicated hybrid motif"/>
    <property type="match status" value="1"/>
</dbReference>
<dbReference type="EMBL" id="DXAK01000015">
    <property type="protein sequence ID" value="HJA06210.1"/>
    <property type="molecule type" value="Genomic_DNA"/>
</dbReference>
<feature type="chain" id="PRO_5038941649" evidence="4">
    <location>
        <begin position="28"/>
        <end position="374"/>
    </location>
</feature>
<gene>
    <name evidence="7" type="ORF">H9798_03550</name>
</gene>
<dbReference type="Proteomes" id="UP000824223">
    <property type="component" value="Unassembled WGS sequence"/>
</dbReference>
<feature type="coiled-coil region" evidence="2">
    <location>
        <begin position="23"/>
        <end position="99"/>
    </location>
</feature>
<keyword evidence="2" id="KW-0175">Coiled coil</keyword>
<dbReference type="CDD" id="cd12797">
    <property type="entry name" value="M23_peptidase"/>
    <property type="match status" value="1"/>
</dbReference>
<name>A0A9D2KIM5_9FIRM</name>
<dbReference type="Gene3D" id="6.10.250.3150">
    <property type="match status" value="1"/>
</dbReference>
<accession>A0A9D2KIM5</accession>
<comment type="caution">
    <text evidence="7">The sequence shown here is derived from an EMBL/GenBank/DDBJ whole genome shotgun (WGS) entry which is preliminary data.</text>
</comment>
<reference evidence="7" key="1">
    <citation type="journal article" date="2021" name="PeerJ">
        <title>Extensive microbial diversity within the chicken gut microbiome revealed by metagenomics and culture.</title>
        <authorList>
            <person name="Gilroy R."/>
            <person name="Ravi A."/>
            <person name="Getino M."/>
            <person name="Pursley I."/>
            <person name="Horton D.L."/>
            <person name="Alikhan N.F."/>
            <person name="Baker D."/>
            <person name="Gharbi K."/>
            <person name="Hall N."/>
            <person name="Watson M."/>
            <person name="Adriaenssens E.M."/>
            <person name="Foster-Nyarko E."/>
            <person name="Jarju S."/>
            <person name="Secka A."/>
            <person name="Antonio M."/>
            <person name="Oren A."/>
            <person name="Chaudhuri R.R."/>
            <person name="La Ragione R."/>
            <person name="Hildebrand F."/>
            <person name="Pallen M.J."/>
        </authorList>
    </citation>
    <scope>NUCLEOTIDE SEQUENCE</scope>
    <source>
        <strain evidence="7">ChiSjej2B20-11307</strain>
    </source>
</reference>
<dbReference type="PANTHER" id="PTHR21666">
    <property type="entry name" value="PEPTIDASE-RELATED"/>
    <property type="match status" value="1"/>
</dbReference>
<dbReference type="AlphaFoldDB" id="A0A9D2KIM5"/>
<dbReference type="PANTHER" id="PTHR21666:SF270">
    <property type="entry name" value="MUREIN HYDROLASE ACTIVATOR ENVC"/>
    <property type="match status" value="1"/>
</dbReference>
<evidence type="ECO:0000313" key="7">
    <source>
        <dbReference type="EMBL" id="HJA06210.1"/>
    </source>
</evidence>
<evidence type="ECO:0000313" key="8">
    <source>
        <dbReference type="Proteomes" id="UP000824223"/>
    </source>
</evidence>